<name>A0A5J4TE72_9EUKA</name>
<dbReference type="Proteomes" id="UP000324800">
    <property type="component" value="Unassembled WGS sequence"/>
</dbReference>
<dbReference type="EMBL" id="SNRW01033566">
    <property type="protein sequence ID" value="KAA6356083.1"/>
    <property type="molecule type" value="Genomic_DNA"/>
</dbReference>
<sequence length="38" mass="4309">YRFSGYVRIPLQPMLADIEEHPHTSKVRIPNITAVTSA</sequence>
<accession>A0A5J4TE72</accession>
<protein>
    <submittedName>
        <fullName evidence="1">Uncharacterized protein</fullName>
    </submittedName>
</protein>
<gene>
    <name evidence="1" type="ORF">EZS28_048390</name>
</gene>
<feature type="non-terminal residue" evidence="1">
    <location>
        <position position="1"/>
    </location>
</feature>
<comment type="caution">
    <text evidence="1">The sequence shown here is derived from an EMBL/GenBank/DDBJ whole genome shotgun (WGS) entry which is preliminary data.</text>
</comment>
<reference evidence="1 2" key="1">
    <citation type="submission" date="2019-03" db="EMBL/GenBank/DDBJ databases">
        <title>Single cell metagenomics reveals metabolic interactions within the superorganism composed of flagellate Streblomastix strix and complex community of Bacteroidetes bacteria on its surface.</title>
        <authorList>
            <person name="Treitli S.C."/>
            <person name="Kolisko M."/>
            <person name="Husnik F."/>
            <person name="Keeling P."/>
            <person name="Hampl V."/>
        </authorList>
    </citation>
    <scope>NUCLEOTIDE SEQUENCE [LARGE SCALE GENOMIC DNA]</scope>
    <source>
        <strain evidence="1">ST1C</strain>
    </source>
</reference>
<evidence type="ECO:0000313" key="2">
    <source>
        <dbReference type="Proteomes" id="UP000324800"/>
    </source>
</evidence>
<proteinExistence type="predicted"/>
<evidence type="ECO:0000313" key="1">
    <source>
        <dbReference type="EMBL" id="KAA6356083.1"/>
    </source>
</evidence>
<organism evidence="1 2">
    <name type="scientific">Streblomastix strix</name>
    <dbReference type="NCBI Taxonomy" id="222440"/>
    <lineage>
        <taxon>Eukaryota</taxon>
        <taxon>Metamonada</taxon>
        <taxon>Preaxostyla</taxon>
        <taxon>Oxymonadida</taxon>
        <taxon>Streblomastigidae</taxon>
        <taxon>Streblomastix</taxon>
    </lineage>
</organism>
<dbReference type="AlphaFoldDB" id="A0A5J4TE72"/>